<feature type="region of interest" description="Disordered" evidence="4">
    <location>
        <begin position="142"/>
        <end position="171"/>
    </location>
</feature>
<dbReference type="Pfam" id="PF07727">
    <property type="entry name" value="RVT_2"/>
    <property type="match status" value="1"/>
</dbReference>
<dbReference type="Pfam" id="PF25597">
    <property type="entry name" value="SH3_retrovirus"/>
    <property type="match status" value="1"/>
</dbReference>
<keyword evidence="1" id="KW-0479">Metal-binding</keyword>
<evidence type="ECO:0000256" key="1">
    <source>
        <dbReference type="ARBA" id="ARBA00022723"/>
    </source>
</evidence>
<evidence type="ECO:0000256" key="3">
    <source>
        <dbReference type="PROSITE-ProRule" id="PRU00047"/>
    </source>
</evidence>
<dbReference type="InterPro" id="IPR043502">
    <property type="entry name" value="DNA/RNA_pol_sf"/>
</dbReference>
<dbReference type="InterPro" id="IPR013103">
    <property type="entry name" value="RVT_2"/>
</dbReference>
<dbReference type="Pfam" id="PF14223">
    <property type="entry name" value="Retrotran_gag_2"/>
    <property type="match status" value="1"/>
</dbReference>
<dbReference type="PROSITE" id="PS50158">
    <property type="entry name" value="ZF_CCHC"/>
    <property type="match status" value="1"/>
</dbReference>
<dbReference type="GO" id="GO:0003676">
    <property type="term" value="F:nucleic acid binding"/>
    <property type="evidence" value="ECO:0007669"/>
    <property type="project" value="InterPro"/>
</dbReference>
<dbReference type="InterPro" id="IPR001878">
    <property type="entry name" value="Znf_CCHC"/>
</dbReference>
<dbReference type="SUPFAM" id="SSF57756">
    <property type="entry name" value="Retrovirus zinc finger-like domains"/>
    <property type="match status" value="1"/>
</dbReference>
<dbReference type="InterPro" id="IPR039537">
    <property type="entry name" value="Retrotran_Ty1/copia-like"/>
</dbReference>
<keyword evidence="3" id="KW-0862">Zinc</keyword>
<dbReference type="InterPro" id="IPR036397">
    <property type="entry name" value="RNaseH_sf"/>
</dbReference>
<dbReference type="InterPro" id="IPR057670">
    <property type="entry name" value="SH3_retrovirus"/>
</dbReference>
<dbReference type="GO" id="GO:0016787">
    <property type="term" value="F:hydrolase activity"/>
    <property type="evidence" value="ECO:0007669"/>
    <property type="project" value="UniProtKB-KW"/>
</dbReference>
<dbReference type="EMBL" id="QGNW01000038">
    <property type="protein sequence ID" value="RVX09249.1"/>
    <property type="molecule type" value="Genomic_DNA"/>
</dbReference>
<dbReference type="PANTHER" id="PTHR42648">
    <property type="entry name" value="TRANSPOSASE, PUTATIVE-RELATED"/>
    <property type="match status" value="1"/>
</dbReference>
<dbReference type="SUPFAM" id="SSF56672">
    <property type="entry name" value="DNA/RNA polymerases"/>
    <property type="match status" value="1"/>
</dbReference>
<dbReference type="PANTHER" id="PTHR42648:SF28">
    <property type="entry name" value="TRANSPOSON-ENCODED PROTEIN WITH RIBONUCLEASE H-LIKE AND RETROVIRUS ZINC FINGER-LIKE DOMAINS"/>
    <property type="match status" value="1"/>
</dbReference>
<dbReference type="Proteomes" id="UP000288805">
    <property type="component" value="Unassembled WGS sequence"/>
</dbReference>
<dbReference type="InterPro" id="IPR036875">
    <property type="entry name" value="Znf_CCHC_sf"/>
</dbReference>
<proteinExistence type="predicted"/>
<accession>A0A438JJY0</accession>
<keyword evidence="3" id="KW-0863">Zinc-finger</keyword>
<sequence>MSLMIMKHSIPEAIRGAIPEETQAKAFLDQIANRFAANEKVETSTILSKLVSMRYKGKENIREYIMEMSNLVTRLKALKLELSEDILVHLVLISLPTQFSPFKISYNTQKEKWTLNELIAQCVQEEERLKQEKIESAHLASTSQGFGTNKKRKRDNKGKQTAVSGTSKQKEQKKQDKEITCFFCKKAGHMKKTCTKYAAWREKKGTLLNFVCSEINLAVVPTDTWWIDTGATTHISVTMQGCLRSRMPTDGERYIYVGNGNKAAVKAIGLFRLQLDSGYICGPFPTPSWNGQQYFITFIDDYSRYGYLYLINEKSQSLDMFKNFKAEVENQLSKKIKAVRSDRGGEYYGRYDGSGEQRPGPFAKYLMECGIVPQYTMPGTPSQNGVAERRNRTLKDMVRSMISHSTLPESLWGEAIKTAVYILNRVPSKAVAKTPYELWTSKKPSIRHLHVWGCSAEARPYKPNEKKLDSRTVSCYFIGYSERSRGFKFYDPSTRSFFETGNAKFIEDVVLSGREPFRKVVFEEEFVNIPIITIGHGHIMFNDTIQNVQSITGIQDTPEIPPAQVMEPIQVHQEVTQQPQEPQVQVPLRRSTRERRSTISDDYVVYLQEHEFDMGLEDDPISVIELPKGVKPIGCKWIFKTKRDSKGNIVRYKARLVAKGFTQKEDIDYKETFSPVSSKDSFRIIMALVAHYDLELHQMDVKTAFLNGNIDETIYMVQPENFESNDSKQLVCRLKRSIYGLKQASRQWYRKFDQVITSFGFKENTVDQCIYLKFSGSKFIILVLYVDDILLASSDVRLLHETKRFLSSKFDMKDLGNASFVLGIQIHRDRSRGILGLSQKAYIDKVLSRFGMSNCAPGDTLVAKGNKFSLHQCPKNELEKKDMERFPYASAVGSLMYAQVCTCPDIAYIVGMLGRYLSNLGMDHWKKAKRVMRYLQRTKDYMLTYRRSSHLEIVGYSDSDFAGCLDSRRSTSGYIFMLAGGAVSWKSVKQTLVASSTMEAEFIACYEASNHGI</sequence>
<evidence type="ECO:0000256" key="4">
    <source>
        <dbReference type="SAM" id="MobiDB-lite"/>
    </source>
</evidence>
<gene>
    <name evidence="7" type="primary">POLX_3713</name>
    <name evidence="7" type="ORF">CK203_015328</name>
</gene>
<comment type="caution">
    <text evidence="7">The sequence shown here is derived from an EMBL/GenBank/DDBJ whole genome shotgun (WGS) entry which is preliminary data.</text>
</comment>
<dbReference type="SMART" id="SM00343">
    <property type="entry name" value="ZnF_C2HC"/>
    <property type="match status" value="1"/>
</dbReference>
<dbReference type="SUPFAM" id="SSF53098">
    <property type="entry name" value="Ribonuclease H-like"/>
    <property type="match status" value="1"/>
</dbReference>
<dbReference type="Gene3D" id="3.30.420.10">
    <property type="entry name" value="Ribonuclease H-like superfamily/Ribonuclease H"/>
    <property type="match status" value="1"/>
</dbReference>
<evidence type="ECO:0000256" key="2">
    <source>
        <dbReference type="ARBA" id="ARBA00022801"/>
    </source>
</evidence>
<dbReference type="AlphaFoldDB" id="A0A438JJY0"/>
<evidence type="ECO:0000259" key="5">
    <source>
        <dbReference type="PROSITE" id="PS50158"/>
    </source>
</evidence>
<feature type="domain" description="CCHC-type" evidence="5">
    <location>
        <begin position="181"/>
        <end position="196"/>
    </location>
</feature>
<feature type="domain" description="Integrase catalytic" evidence="6">
    <location>
        <begin position="262"/>
        <end position="443"/>
    </location>
</feature>
<protein>
    <submittedName>
        <fullName evidence="7">Retrovirus-related Pol polyprotein from transposon TNT 1-94</fullName>
    </submittedName>
</protein>
<dbReference type="CDD" id="cd09272">
    <property type="entry name" value="RNase_HI_RT_Ty1"/>
    <property type="match status" value="1"/>
</dbReference>
<evidence type="ECO:0000259" key="6">
    <source>
        <dbReference type="PROSITE" id="PS50994"/>
    </source>
</evidence>
<dbReference type="GO" id="GO:0008270">
    <property type="term" value="F:zinc ion binding"/>
    <property type="evidence" value="ECO:0007669"/>
    <property type="project" value="UniProtKB-KW"/>
</dbReference>
<evidence type="ECO:0000313" key="7">
    <source>
        <dbReference type="EMBL" id="RVX09249.1"/>
    </source>
</evidence>
<dbReference type="InterPro" id="IPR001584">
    <property type="entry name" value="Integrase_cat-core"/>
</dbReference>
<evidence type="ECO:0000313" key="8">
    <source>
        <dbReference type="Proteomes" id="UP000288805"/>
    </source>
</evidence>
<dbReference type="GO" id="GO:0015074">
    <property type="term" value="P:DNA integration"/>
    <property type="evidence" value="ECO:0007669"/>
    <property type="project" value="InterPro"/>
</dbReference>
<dbReference type="PROSITE" id="PS50994">
    <property type="entry name" value="INTEGRASE"/>
    <property type="match status" value="1"/>
</dbReference>
<reference evidence="7 8" key="1">
    <citation type="journal article" date="2018" name="PLoS Genet.">
        <title>Population sequencing reveals clonal diversity and ancestral inbreeding in the grapevine cultivar Chardonnay.</title>
        <authorList>
            <person name="Roach M.J."/>
            <person name="Johnson D.L."/>
            <person name="Bohlmann J."/>
            <person name="van Vuuren H.J."/>
            <person name="Jones S.J."/>
            <person name="Pretorius I.S."/>
            <person name="Schmidt S.A."/>
            <person name="Borneman A.R."/>
        </authorList>
    </citation>
    <scope>NUCLEOTIDE SEQUENCE [LARGE SCALE GENOMIC DNA]</scope>
    <source>
        <strain evidence="8">cv. Chardonnay</strain>
        <tissue evidence="7">Leaf</tissue>
    </source>
</reference>
<dbReference type="InterPro" id="IPR012337">
    <property type="entry name" value="RNaseH-like_sf"/>
</dbReference>
<organism evidence="7 8">
    <name type="scientific">Vitis vinifera</name>
    <name type="common">Grape</name>
    <dbReference type="NCBI Taxonomy" id="29760"/>
    <lineage>
        <taxon>Eukaryota</taxon>
        <taxon>Viridiplantae</taxon>
        <taxon>Streptophyta</taxon>
        <taxon>Embryophyta</taxon>
        <taxon>Tracheophyta</taxon>
        <taxon>Spermatophyta</taxon>
        <taxon>Magnoliopsida</taxon>
        <taxon>eudicotyledons</taxon>
        <taxon>Gunneridae</taxon>
        <taxon>Pentapetalae</taxon>
        <taxon>rosids</taxon>
        <taxon>Vitales</taxon>
        <taxon>Vitaceae</taxon>
        <taxon>Viteae</taxon>
        <taxon>Vitis</taxon>
    </lineage>
</organism>
<name>A0A438JJY0_VITVI</name>
<keyword evidence="2" id="KW-0378">Hydrolase</keyword>